<evidence type="ECO:0000313" key="3">
    <source>
        <dbReference type="EMBL" id="KAH9311104.1"/>
    </source>
</evidence>
<accession>A0AA38KZQ1</accession>
<feature type="region of interest" description="Disordered" evidence="1">
    <location>
        <begin position="1"/>
        <end position="54"/>
    </location>
</feature>
<name>A0AA38KZQ1_TAXCH</name>
<dbReference type="AlphaFoldDB" id="A0AA38KZQ1"/>
<protein>
    <submittedName>
        <fullName evidence="3">Uncharacterized protein</fullName>
    </submittedName>
</protein>
<dbReference type="EMBL" id="JAHRHJ020000006">
    <property type="protein sequence ID" value="KAH9311103.1"/>
    <property type="molecule type" value="Genomic_DNA"/>
</dbReference>
<gene>
    <name evidence="2" type="ORF">KI387_026138</name>
    <name evidence="3" type="ORF">KI387_026139</name>
</gene>
<sequence>ELRLSLVNGANNKSQKSEVEHENVALVGKGKAKKGSSKGSNYQGEKKKKDSSKI</sequence>
<organism evidence="3 4">
    <name type="scientific">Taxus chinensis</name>
    <name type="common">Chinese yew</name>
    <name type="synonym">Taxus wallichiana var. chinensis</name>
    <dbReference type="NCBI Taxonomy" id="29808"/>
    <lineage>
        <taxon>Eukaryota</taxon>
        <taxon>Viridiplantae</taxon>
        <taxon>Streptophyta</taxon>
        <taxon>Embryophyta</taxon>
        <taxon>Tracheophyta</taxon>
        <taxon>Spermatophyta</taxon>
        <taxon>Pinopsida</taxon>
        <taxon>Pinidae</taxon>
        <taxon>Conifers II</taxon>
        <taxon>Cupressales</taxon>
        <taxon>Taxaceae</taxon>
        <taxon>Taxus</taxon>
    </lineage>
</organism>
<reference evidence="3 4" key="1">
    <citation type="journal article" date="2021" name="Nat. Plants">
        <title>The Taxus genome provides insights into paclitaxel biosynthesis.</title>
        <authorList>
            <person name="Xiong X."/>
            <person name="Gou J."/>
            <person name="Liao Q."/>
            <person name="Li Y."/>
            <person name="Zhou Q."/>
            <person name="Bi G."/>
            <person name="Li C."/>
            <person name="Du R."/>
            <person name="Wang X."/>
            <person name="Sun T."/>
            <person name="Guo L."/>
            <person name="Liang H."/>
            <person name="Lu P."/>
            <person name="Wu Y."/>
            <person name="Zhang Z."/>
            <person name="Ro D.K."/>
            <person name="Shang Y."/>
            <person name="Huang S."/>
            <person name="Yan J."/>
        </authorList>
    </citation>
    <scope>NUCLEOTIDE SEQUENCE [LARGE SCALE GENOMIC DNA]</scope>
    <source>
        <strain evidence="3">Ta-2019</strain>
    </source>
</reference>
<dbReference type="Proteomes" id="UP000824469">
    <property type="component" value="Unassembled WGS sequence"/>
</dbReference>
<comment type="caution">
    <text evidence="3">The sequence shown here is derived from an EMBL/GenBank/DDBJ whole genome shotgun (WGS) entry which is preliminary data.</text>
</comment>
<feature type="non-terminal residue" evidence="3">
    <location>
        <position position="54"/>
    </location>
</feature>
<dbReference type="EMBL" id="JAHRHJ020000006">
    <property type="protein sequence ID" value="KAH9311104.1"/>
    <property type="molecule type" value="Genomic_DNA"/>
</dbReference>
<evidence type="ECO:0000313" key="4">
    <source>
        <dbReference type="Proteomes" id="UP000824469"/>
    </source>
</evidence>
<feature type="non-terminal residue" evidence="3">
    <location>
        <position position="1"/>
    </location>
</feature>
<evidence type="ECO:0000313" key="2">
    <source>
        <dbReference type="EMBL" id="KAH9311103.1"/>
    </source>
</evidence>
<proteinExistence type="predicted"/>
<evidence type="ECO:0000256" key="1">
    <source>
        <dbReference type="SAM" id="MobiDB-lite"/>
    </source>
</evidence>
<feature type="compositionally biased region" description="Basic and acidic residues" evidence="1">
    <location>
        <begin position="44"/>
        <end position="54"/>
    </location>
</feature>
<keyword evidence="4" id="KW-1185">Reference proteome</keyword>